<evidence type="ECO:0000313" key="2">
    <source>
        <dbReference type="EMBL" id="GAA3949825.1"/>
    </source>
</evidence>
<dbReference type="Proteomes" id="UP001501591">
    <property type="component" value="Unassembled WGS sequence"/>
</dbReference>
<comment type="caution">
    <text evidence="2">The sequence shown here is derived from an EMBL/GenBank/DDBJ whole genome shotgun (WGS) entry which is preliminary data.</text>
</comment>
<dbReference type="RefSeq" id="WP_285465423.1">
    <property type="nucleotide sequence ID" value="NZ_BAABCP010000003.1"/>
</dbReference>
<keyword evidence="3" id="KW-1185">Reference proteome</keyword>
<sequence>MAKELSIEEAVERAKRAQEDRIVAIRQLAEARQGVADVREETARELADLQASVAQRVGDAEREDVKAYNAALSAGWSSDELRKIGFTEPDKKVRAKRRAARKPAAPAAPAAPAPKPVEVSANAQHVNA</sequence>
<evidence type="ECO:0000256" key="1">
    <source>
        <dbReference type="SAM" id="MobiDB-lite"/>
    </source>
</evidence>
<evidence type="ECO:0000313" key="3">
    <source>
        <dbReference type="Proteomes" id="UP001501591"/>
    </source>
</evidence>
<accession>A0ABP7NN64</accession>
<reference evidence="3" key="1">
    <citation type="journal article" date="2019" name="Int. J. Syst. Evol. Microbiol.">
        <title>The Global Catalogue of Microorganisms (GCM) 10K type strain sequencing project: providing services to taxonomists for standard genome sequencing and annotation.</title>
        <authorList>
            <consortium name="The Broad Institute Genomics Platform"/>
            <consortium name="The Broad Institute Genome Sequencing Center for Infectious Disease"/>
            <person name="Wu L."/>
            <person name="Ma J."/>
        </authorList>
    </citation>
    <scope>NUCLEOTIDE SEQUENCE [LARGE SCALE GENOMIC DNA]</scope>
    <source>
        <strain evidence="3">JCM 17024</strain>
    </source>
</reference>
<organism evidence="2 3">
    <name type="scientific">Microbacterium soli</name>
    <dbReference type="NCBI Taxonomy" id="446075"/>
    <lineage>
        <taxon>Bacteria</taxon>
        <taxon>Bacillati</taxon>
        <taxon>Actinomycetota</taxon>
        <taxon>Actinomycetes</taxon>
        <taxon>Micrococcales</taxon>
        <taxon>Microbacteriaceae</taxon>
        <taxon>Microbacterium</taxon>
    </lineage>
</organism>
<feature type="region of interest" description="Disordered" evidence="1">
    <location>
        <begin position="92"/>
        <end position="128"/>
    </location>
</feature>
<proteinExistence type="predicted"/>
<dbReference type="EMBL" id="BAABCP010000003">
    <property type="protein sequence ID" value="GAA3949825.1"/>
    <property type="molecule type" value="Genomic_DNA"/>
</dbReference>
<protein>
    <submittedName>
        <fullName evidence="2">Uncharacterized protein</fullName>
    </submittedName>
</protein>
<gene>
    <name evidence="2" type="ORF">GCM10022383_29340</name>
</gene>
<name>A0ABP7NN64_9MICO</name>